<proteinExistence type="predicted"/>
<evidence type="ECO:0000256" key="1">
    <source>
        <dbReference type="SAM" id="MobiDB-lite"/>
    </source>
</evidence>
<keyword evidence="2" id="KW-0812">Transmembrane</keyword>
<dbReference type="InterPro" id="IPR007136">
    <property type="entry name" value="DUF347"/>
</dbReference>
<feature type="region of interest" description="Disordered" evidence="1">
    <location>
        <begin position="290"/>
        <end position="316"/>
    </location>
</feature>
<feature type="transmembrane region" description="Helical" evidence="2">
    <location>
        <begin position="47"/>
        <end position="68"/>
    </location>
</feature>
<dbReference type="EMBL" id="VJMH01005176">
    <property type="protein sequence ID" value="KAF0699439.1"/>
    <property type="molecule type" value="Genomic_DNA"/>
</dbReference>
<feature type="transmembrane region" description="Helical" evidence="2">
    <location>
        <begin position="261"/>
        <end position="281"/>
    </location>
</feature>
<sequence length="316" mass="33991">MPWFWPAPNQLNKVPRVTLPFWIVKVACTTLGETFSNYLCITCGLRVRFALAILAPILVVLLVTQIRLPKYVAVVYWLVTMVASIVGTLVADEIGYVSGASMWVVVVAFGIPFGLVLGIWYLVERNLSFEQVSTPRCERLYWLAILSSFPLGTAVGDCLAEDTTLGYGSAFAIFGSVMLATVVVWYWTKHPTVQVIAFWTAYILARPVGTTMGDWLTFTGSSNSTSSGSGSSSSSGSSSNGSSSGSGSTGLNNFLSLGVDAWSISVIDAVVVVVLVLYFTATKVDVLERSHSTDHRGSGLQKSVQPTDMPTAVQQS</sequence>
<evidence type="ECO:0000313" key="3">
    <source>
        <dbReference type="EMBL" id="KAF0699439.1"/>
    </source>
</evidence>
<feature type="transmembrane region" description="Helical" evidence="2">
    <location>
        <begin position="103"/>
        <end position="121"/>
    </location>
</feature>
<protein>
    <submittedName>
        <fullName evidence="4">Aste57867_9981 protein</fullName>
    </submittedName>
</protein>
<accession>A0A485KQ43</accession>
<evidence type="ECO:0000313" key="5">
    <source>
        <dbReference type="Proteomes" id="UP000332933"/>
    </source>
</evidence>
<keyword evidence="2" id="KW-1133">Transmembrane helix</keyword>
<reference evidence="3" key="2">
    <citation type="submission" date="2019-06" db="EMBL/GenBank/DDBJ databases">
        <title>Genomics analysis of Aphanomyces spp. identifies a new class of oomycete effector associated with host adaptation.</title>
        <authorList>
            <person name="Gaulin E."/>
        </authorList>
    </citation>
    <scope>NUCLEOTIDE SEQUENCE</scope>
    <source>
        <strain evidence="3">CBS 578.67</strain>
    </source>
</reference>
<dbReference type="EMBL" id="CAADRA010005197">
    <property type="protein sequence ID" value="VFT86859.1"/>
    <property type="molecule type" value="Genomic_DNA"/>
</dbReference>
<feature type="transmembrane region" description="Helical" evidence="2">
    <location>
        <begin position="141"/>
        <end position="160"/>
    </location>
</feature>
<dbReference type="OrthoDB" id="69577at2759"/>
<organism evidence="4 5">
    <name type="scientific">Aphanomyces stellatus</name>
    <dbReference type="NCBI Taxonomy" id="120398"/>
    <lineage>
        <taxon>Eukaryota</taxon>
        <taxon>Sar</taxon>
        <taxon>Stramenopiles</taxon>
        <taxon>Oomycota</taxon>
        <taxon>Saprolegniomycetes</taxon>
        <taxon>Saprolegniales</taxon>
        <taxon>Verrucalvaceae</taxon>
        <taxon>Aphanomyces</taxon>
    </lineage>
</organism>
<dbReference type="Proteomes" id="UP000332933">
    <property type="component" value="Unassembled WGS sequence"/>
</dbReference>
<reference evidence="4 5" key="1">
    <citation type="submission" date="2019-03" db="EMBL/GenBank/DDBJ databases">
        <authorList>
            <person name="Gaulin E."/>
            <person name="Dumas B."/>
        </authorList>
    </citation>
    <scope>NUCLEOTIDE SEQUENCE [LARGE SCALE GENOMIC DNA]</scope>
    <source>
        <strain evidence="4">CBS 568.67</strain>
    </source>
</reference>
<dbReference type="AlphaFoldDB" id="A0A485KQ43"/>
<evidence type="ECO:0000256" key="2">
    <source>
        <dbReference type="SAM" id="Phobius"/>
    </source>
</evidence>
<feature type="transmembrane region" description="Helical" evidence="2">
    <location>
        <begin position="74"/>
        <end position="91"/>
    </location>
</feature>
<name>A0A485KQ43_9STRA</name>
<dbReference type="Pfam" id="PF03988">
    <property type="entry name" value="DUF347"/>
    <property type="match status" value="3"/>
</dbReference>
<feature type="region of interest" description="Disordered" evidence="1">
    <location>
        <begin position="222"/>
        <end position="245"/>
    </location>
</feature>
<keyword evidence="2" id="KW-0472">Membrane</keyword>
<evidence type="ECO:0000313" key="4">
    <source>
        <dbReference type="EMBL" id="VFT86859.1"/>
    </source>
</evidence>
<feature type="compositionally biased region" description="Polar residues" evidence="1">
    <location>
        <begin position="300"/>
        <end position="316"/>
    </location>
</feature>
<feature type="transmembrane region" description="Helical" evidence="2">
    <location>
        <begin position="167"/>
        <end position="187"/>
    </location>
</feature>
<keyword evidence="5" id="KW-1185">Reference proteome</keyword>
<gene>
    <name evidence="4" type="primary">Aste57867_9981</name>
    <name evidence="3" type="ORF">As57867_009942</name>
    <name evidence="4" type="ORF">ASTE57867_9981</name>
</gene>